<keyword evidence="7 8" id="KW-0624">Polysaccharide degradation</keyword>
<evidence type="ECO:0000256" key="5">
    <source>
        <dbReference type="ARBA" id="ARBA00023277"/>
    </source>
</evidence>
<dbReference type="OrthoDB" id="1660156at2759"/>
<keyword evidence="11" id="KW-1185">Reference proteome</keyword>
<keyword evidence="10" id="KW-1133">Transmembrane helix</keyword>
<evidence type="ECO:0000313" key="11">
    <source>
        <dbReference type="Proteomes" id="UP000235220"/>
    </source>
</evidence>
<dbReference type="Gene3D" id="3.20.20.80">
    <property type="entry name" value="Glycosidases"/>
    <property type="match status" value="1"/>
</dbReference>
<evidence type="ECO:0000313" key="12">
    <source>
        <dbReference type="RefSeq" id="XP_035549753.1"/>
    </source>
</evidence>
<feature type="transmembrane region" description="Helical" evidence="10">
    <location>
        <begin position="232"/>
        <end position="251"/>
    </location>
</feature>
<dbReference type="InParanoid" id="A0A6P9F1C1"/>
<gene>
    <name evidence="12" type="primary">LOC109003750</name>
</gene>
<keyword evidence="10" id="KW-0472">Membrane</keyword>
<dbReference type="PROSITE" id="PS00506">
    <property type="entry name" value="BETA_AMYLASE_1"/>
    <property type="match status" value="1"/>
</dbReference>
<evidence type="ECO:0000256" key="1">
    <source>
        <dbReference type="ARBA" id="ARBA00000546"/>
    </source>
</evidence>
<comment type="catalytic activity">
    <reaction evidence="1 8">
        <text>Hydrolysis of (1-&gt;4)-alpha-D-glucosidic linkages in polysaccharides so as to remove successive maltose units from the non-reducing ends of the chains.</text>
        <dbReference type="EC" id="3.2.1.2"/>
    </reaction>
</comment>
<dbReference type="PANTHER" id="PTHR31352">
    <property type="entry name" value="BETA-AMYLASE 1, CHLOROPLASTIC"/>
    <property type="match status" value="1"/>
</dbReference>
<dbReference type="PRINTS" id="PR00750">
    <property type="entry name" value="BETAAMYLASE"/>
</dbReference>
<feature type="compositionally biased region" description="Polar residues" evidence="9">
    <location>
        <begin position="303"/>
        <end position="312"/>
    </location>
</feature>
<evidence type="ECO:0000256" key="7">
    <source>
        <dbReference type="ARBA" id="ARBA00023326"/>
    </source>
</evidence>
<keyword evidence="5 8" id="KW-0119">Carbohydrate metabolism</keyword>
<dbReference type="GO" id="GO:0016161">
    <property type="term" value="F:beta-amylase activity"/>
    <property type="evidence" value="ECO:0000318"/>
    <property type="project" value="GO_Central"/>
</dbReference>
<feature type="region of interest" description="Disordered" evidence="9">
    <location>
        <begin position="298"/>
        <end position="322"/>
    </location>
</feature>
<evidence type="ECO:0000256" key="3">
    <source>
        <dbReference type="ARBA" id="ARBA00012594"/>
    </source>
</evidence>
<evidence type="ECO:0000256" key="4">
    <source>
        <dbReference type="ARBA" id="ARBA00022801"/>
    </source>
</evidence>
<dbReference type="RefSeq" id="XP_035549753.1">
    <property type="nucleotide sequence ID" value="XM_035693860.1"/>
</dbReference>
<sequence>MGLFAANLSAGKGHVSCSDSTKSLKTPGDYFSGALCFAQTKPSCRIRVIRNSVQEAQLPFSKSKASMLEGYQRSSTEKLEQLHALSGGHSMENDARVPVFVMLPLDTVTHGGNLNKPRAMNASLMALKSAGVEAVMVDAWWGLVEKDGPLRYNWEGYAELVQMVQKHGLKLQVVMSFHQCGGNVGDSCSELLLHVRLVLFPGVLTVGLSCLFGLSISFFGFSCRRAISVTRFTVLGIADKLLTVVISLVVWDMHSTFVGTMELLICMLGGVMYRQSTSKKPKDVKEVNAREIDEDQQKLLEMQRNTEGNGNQKEVAESEVGK</sequence>
<evidence type="ECO:0000256" key="6">
    <source>
        <dbReference type="ARBA" id="ARBA00023295"/>
    </source>
</evidence>
<dbReference type="EC" id="3.2.1.2" evidence="3 8"/>
<feature type="transmembrane region" description="Helical" evidence="10">
    <location>
        <begin position="197"/>
        <end position="220"/>
    </location>
</feature>
<dbReference type="InterPro" id="IPR018238">
    <property type="entry name" value="Glyco_hydro_14_CS"/>
</dbReference>
<dbReference type="GeneID" id="109003750"/>
<dbReference type="PANTHER" id="PTHR31352:SF1">
    <property type="entry name" value="BETA-AMYLASE 3, CHLOROPLASTIC"/>
    <property type="match status" value="1"/>
</dbReference>
<dbReference type="InterPro" id="IPR001554">
    <property type="entry name" value="Glyco_hydro_14"/>
</dbReference>
<dbReference type="AlphaFoldDB" id="A0A6P9F1C1"/>
<reference evidence="12" key="1">
    <citation type="submission" date="2025-08" db="UniProtKB">
        <authorList>
            <consortium name="RefSeq"/>
        </authorList>
    </citation>
    <scope>IDENTIFICATION</scope>
    <source>
        <tissue evidence="12">Leaves</tissue>
    </source>
</reference>
<feature type="transmembrane region" description="Helical" evidence="10">
    <location>
        <begin position="257"/>
        <end position="273"/>
    </location>
</feature>
<proteinExistence type="inferred from homology"/>
<dbReference type="SUPFAM" id="SSF51445">
    <property type="entry name" value="(Trans)glycosidases"/>
    <property type="match status" value="1"/>
</dbReference>
<protein>
    <recommendedName>
        <fullName evidence="3 8">Beta-amylase</fullName>
        <ecNumber evidence="3 8">3.2.1.2</ecNumber>
    </recommendedName>
</protein>
<comment type="similarity">
    <text evidence="2 8">Belongs to the glycosyl hydrolase 14 family.</text>
</comment>
<dbReference type="KEGG" id="jre:109003750"/>
<keyword evidence="6 8" id="KW-0326">Glycosidase</keyword>
<organism evidence="11 12">
    <name type="scientific">Juglans regia</name>
    <name type="common">English walnut</name>
    <dbReference type="NCBI Taxonomy" id="51240"/>
    <lineage>
        <taxon>Eukaryota</taxon>
        <taxon>Viridiplantae</taxon>
        <taxon>Streptophyta</taxon>
        <taxon>Embryophyta</taxon>
        <taxon>Tracheophyta</taxon>
        <taxon>Spermatophyta</taxon>
        <taxon>Magnoliopsida</taxon>
        <taxon>eudicotyledons</taxon>
        <taxon>Gunneridae</taxon>
        <taxon>Pentapetalae</taxon>
        <taxon>rosids</taxon>
        <taxon>fabids</taxon>
        <taxon>Fagales</taxon>
        <taxon>Juglandaceae</taxon>
        <taxon>Juglans</taxon>
    </lineage>
</organism>
<name>A0A6P9F1C1_JUGRE</name>
<evidence type="ECO:0000256" key="9">
    <source>
        <dbReference type="SAM" id="MobiDB-lite"/>
    </source>
</evidence>
<keyword evidence="10" id="KW-0812">Transmembrane</keyword>
<keyword evidence="4 8" id="KW-0378">Hydrolase</keyword>
<dbReference type="GO" id="GO:0009507">
    <property type="term" value="C:chloroplast"/>
    <property type="evidence" value="ECO:0000318"/>
    <property type="project" value="GO_Central"/>
</dbReference>
<evidence type="ECO:0000256" key="8">
    <source>
        <dbReference type="RuleBase" id="RU000509"/>
    </source>
</evidence>
<dbReference type="Proteomes" id="UP000235220">
    <property type="component" value="Chromosome 9"/>
</dbReference>
<evidence type="ECO:0000256" key="2">
    <source>
        <dbReference type="ARBA" id="ARBA00005652"/>
    </source>
</evidence>
<evidence type="ECO:0000256" key="10">
    <source>
        <dbReference type="SAM" id="Phobius"/>
    </source>
</evidence>
<dbReference type="GO" id="GO:0005983">
    <property type="term" value="P:starch catabolic process"/>
    <property type="evidence" value="ECO:0000318"/>
    <property type="project" value="GO_Central"/>
</dbReference>
<dbReference type="InterPro" id="IPR017853">
    <property type="entry name" value="GH"/>
</dbReference>
<accession>A0A6P9F1C1</accession>
<dbReference type="Pfam" id="PF01373">
    <property type="entry name" value="Glyco_hydro_14"/>
    <property type="match status" value="1"/>
</dbReference>